<dbReference type="SUPFAM" id="SSF55811">
    <property type="entry name" value="Nudix"/>
    <property type="match status" value="1"/>
</dbReference>
<dbReference type="InterPro" id="IPR000086">
    <property type="entry name" value="NUDIX_hydrolase_dom"/>
</dbReference>
<name>A0A916IVH4_9BURK</name>
<dbReference type="Pfam" id="PF17778">
    <property type="entry name" value="WHD_BLACT"/>
    <property type="match status" value="1"/>
</dbReference>
<dbReference type="Proteomes" id="UP000672934">
    <property type="component" value="Unassembled WGS sequence"/>
</dbReference>
<dbReference type="Gene3D" id="3.90.79.10">
    <property type="entry name" value="Nucleoside Triphosphate Pyrophosphohydrolase"/>
    <property type="match status" value="1"/>
</dbReference>
<dbReference type="CDD" id="cd18870">
    <property type="entry name" value="NUDIX_AcylCoAdiphos_Nudt19"/>
    <property type="match status" value="1"/>
</dbReference>
<dbReference type="EMBL" id="CAJPUY010000012">
    <property type="protein sequence ID" value="CAG2146929.1"/>
    <property type="molecule type" value="Genomic_DNA"/>
</dbReference>
<keyword evidence="4" id="KW-1185">Reference proteome</keyword>
<proteinExistence type="predicted"/>
<dbReference type="Gene3D" id="3.60.15.10">
    <property type="entry name" value="Ribonuclease Z/Hydroxyacylglutathione hydrolase-like"/>
    <property type="match status" value="1"/>
</dbReference>
<dbReference type="Gene3D" id="1.10.10.10">
    <property type="entry name" value="Winged helix-like DNA-binding domain superfamily/Winged helix DNA-binding domain"/>
    <property type="match status" value="1"/>
</dbReference>
<sequence>MPKAQLCTGAGHAEIPGAERTGQRRYTMSLHATKHRTNPSTGARPVLPHPAARPGPRADTMTTTETTPIQAAKPSTLLRAAASLLVVRDGPQGMEVLLVRRVERANDRSSGAYVFPGGTLDPQDQALHLHAAGLDDAAASERLNLPANGLDFYLAAVRECFEEAGLLLAYHRDGEMLAPDHLDAGQQDFLRQAVQRGGPGLAHACAELGLRLAADRLAYHSYWLTPPGLPKRFDTRFFVAIAPSGQVAIHDGMEIVEHRWIRPGEAADPDSGLPMMHVTRRTLQSIAHFETAQDCFASTSQLRDIACIMPRLAKGAAGVRPVMPNESSYAEIGRIDPDGKAHARYELAPGEPVQLSGRVWRVTANNGSVMTGPGTNTYLVGGGARNEWAVIDPGPDDAAHVQAVLAAAPGPIRWIVVTHTHMDHSPAAPALQAATGATVLGRAAPPTQWQDTGFAAARDLQHGERIAIGDDCTLRVIHTPGHASNHLCYLLEEEKTLFTGDHVMQGSTVVIAPPDGDMRAYIDSLAALQEEDLEWLAPGHGFLIARPQEAIRLLMRHRLHREAKVVNALRDLGPAPIEALLPRVYDDVPERMYPVAQRSLLAHLLKLVADGKAVEADGRWQTA</sequence>
<dbReference type="InterPro" id="IPR015797">
    <property type="entry name" value="NUDIX_hydrolase-like_dom_sf"/>
</dbReference>
<dbReference type="GO" id="GO:0004416">
    <property type="term" value="F:hydroxyacylglutathione hydrolase activity"/>
    <property type="evidence" value="ECO:0007669"/>
    <property type="project" value="UniProtKB-EC"/>
</dbReference>
<feature type="domain" description="Nudix hydrolase" evidence="2">
    <location>
        <begin position="77"/>
        <end position="287"/>
    </location>
</feature>
<dbReference type="InterPro" id="IPR041516">
    <property type="entry name" value="LACTB2_WH"/>
</dbReference>
<dbReference type="Pfam" id="PF00753">
    <property type="entry name" value="Lactamase_B"/>
    <property type="match status" value="1"/>
</dbReference>
<keyword evidence="3" id="KW-0378">Hydrolase</keyword>
<feature type="region of interest" description="Disordered" evidence="1">
    <location>
        <begin position="1"/>
        <end position="64"/>
    </location>
</feature>
<dbReference type="SUPFAM" id="SSF56281">
    <property type="entry name" value="Metallo-hydrolase/oxidoreductase"/>
    <property type="match status" value="1"/>
</dbReference>
<dbReference type="PANTHER" id="PTHR23131:SF0">
    <property type="entry name" value="ENDORIBONUCLEASE LACTB2"/>
    <property type="match status" value="1"/>
</dbReference>
<dbReference type="PROSITE" id="PS51462">
    <property type="entry name" value="NUDIX"/>
    <property type="match status" value="1"/>
</dbReference>
<dbReference type="PANTHER" id="PTHR23131">
    <property type="entry name" value="ENDORIBONUCLEASE LACTB2"/>
    <property type="match status" value="1"/>
</dbReference>
<dbReference type="InterPro" id="IPR001279">
    <property type="entry name" value="Metallo-B-lactamas"/>
</dbReference>
<comment type="caution">
    <text evidence="3">The sequence shown here is derived from an EMBL/GenBank/DDBJ whole genome shotgun (WGS) entry which is preliminary data.</text>
</comment>
<dbReference type="InterPro" id="IPR036388">
    <property type="entry name" value="WH-like_DNA-bd_sf"/>
</dbReference>
<dbReference type="EC" id="3.1.2.6" evidence="3"/>
<evidence type="ECO:0000313" key="4">
    <source>
        <dbReference type="Proteomes" id="UP000672934"/>
    </source>
</evidence>
<organism evidence="3 4">
    <name type="scientific">Cupriavidus yeoncheonensis</name>
    <dbReference type="NCBI Taxonomy" id="1462994"/>
    <lineage>
        <taxon>Bacteria</taxon>
        <taxon>Pseudomonadati</taxon>
        <taxon>Pseudomonadota</taxon>
        <taxon>Betaproteobacteria</taxon>
        <taxon>Burkholderiales</taxon>
        <taxon>Burkholderiaceae</taxon>
        <taxon>Cupriavidus</taxon>
    </lineage>
</organism>
<protein>
    <submittedName>
        <fullName evidence="3">Hydroxyacylglutathione hydrolase</fullName>
        <ecNumber evidence="3">3.1.2.6</ecNumber>
    </submittedName>
</protein>
<evidence type="ECO:0000256" key="1">
    <source>
        <dbReference type="SAM" id="MobiDB-lite"/>
    </source>
</evidence>
<evidence type="ECO:0000313" key="3">
    <source>
        <dbReference type="EMBL" id="CAG2146929.1"/>
    </source>
</evidence>
<gene>
    <name evidence="3" type="primary">gloB_3</name>
    <name evidence="3" type="ORF">LMG31506_03507</name>
</gene>
<dbReference type="SMART" id="SM00849">
    <property type="entry name" value="Lactamase_B"/>
    <property type="match status" value="1"/>
</dbReference>
<evidence type="ECO:0000259" key="2">
    <source>
        <dbReference type="PROSITE" id="PS51462"/>
    </source>
</evidence>
<reference evidence="3" key="1">
    <citation type="submission" date="2021-03" db="EMBL/GenBank/DDBJ databases">
        <authorList>
            <person name="Peeters C."/>
        </authorList>
    </citation>
    <scope>NUCLEOTIDE SEQUENCE</scope>
    <source>
        <strain evidence="3">LMG 31506</strain>
    </source>
</reference>
<dbReference type="InterPro" id="IPR050662">
    <property type="entry name" value="Sec-metab_biosynth-thioest"/>
</dbReference>
<dbReference type="CDD" id="cd16278">
    <property type="entry name" value="metallo-hydrolase-like_MBL-fold"/>
    <property type="match status" value="1"/>
</dbReference>
<dbReference type="InterPro" id="IPR036866">
    <property type="entry name" value="RibonucZ/Hydroxyglut_hydro"/>
</dbReference>
<accession>A0A916IVH4</accession>
<dbReference type="AlphaFoldDB" id="A0A916IVH4"/>